<evidence type="ECO:0000313" key="3">
    <source>
        <dbReference type="Proteomes" id="UP000008062"/>
    </source>
</evidence>
<gene>
    <name evidence="2" type="ORF">MYCGRDRAFT_106509</name>
</gene>
<dbReference type="InParanoid" id="F9XQ62"/>
<accession>F9XQ62</accession>
<dbReference type="KEGG" id="ztr:MYCGRDRAFT_106509"/>
<dbReference type="AlphaFoldDB" id="F9XQ62"/>
<dbReference type="OrthoDB" id="47801at2759"/>
<name>F9XQ62_ZYMTI</name>
<evidence type="ECO:0000256" key="1">
    <source>
        <dbReference type="SAM" id="MobiDB-lite"/>
    </source>
</evidence>
<proteinExistence type="predicted"/>
<dbReference type="HOGENOM" id="CLU_1195682_0_0_1"/>
<evidence type="ECO:0000313" key="2">
    <source>
        <dbReference type="EMBL" id="EGP82708.1"/>
    </source>
</evidence>
<dbReference type="Proteomes" id="UP000008062">
    <property type="component" value="Chromosome 13"/>
</dbReference>
<keyword evidence="3" id="KW-1185">Reference proteome</keyword>
<organism evidence="2 3">
    <name type="scientific">Zymoseptoria tritici (strain CBS 115943 / IPO323)</name>
    <name type="common">Speckled leaf blotch fungus</name>
    <name type="synonym">Septoria tritici</name>
    <dbReference type="NCBI Taxonomy" id="336722"/>
    <lineage>
        <taxon>Eukaryota</taxon>
        <taxon>Fungi</taxon>
        <taxon>Dikarya</taxon>
        <taxon>Ascomycota</taxon>
        <taxon>Pezizomycotina</taxon>
        <taxon>Dothideomycetes</taxon>
        <taxon>Dothideomycetidae</taxon>
        <taxon>Mycosphaerellales</taxon>
        <taxon>Mycosphaerellaceae</taxon>
        <taxon>Zymoseptoria</taxon>
    </lineage>
</organism>
<reference evidence="2 3" key="1">
    <citation type="journal article" date="2011" name="PLoS Genet.">
        <title>Finished genome of the fungal wheat pathogen Mycosphaerella graminicola reveals dispensome structure, chromosome plasticity, and stealth pathogenesis.</title>
        <authorList>
            <person name="Goodwin S.B."/>
            <person name="Ben M'barek S."/>
            <person name="Dhillon B."/>
            <person name="Wittenberg A.H.J."/>
            <person name="Crane C.F."/>
            <person name="Hane J.K."/>
            <person name="Foster A.J."/>
            <person name="Van der Lee T.A.J."/>
            <person name="Grimwood J."/>
            <person name="Aerts A."/>
            <person name="Antoniw J."/>
            <person name="Bailey A."/>
            <person name="Bluhm B."/>
            <person name="Bowler J."/>
            <person name="Bristow J."/>
            <person name="van der Burgt A."/>
            <person name="Canto-Canche B."/>
            <person name="Churchill A.C.L."/>
            <person name="Conde-Ferraez L."/>
            <person name="Cools H.J."/>
            <person name="Coutinho P.M."/>
            <person name="Csukai M."/>
            <person name="Dehal P."/>
            <person name="De Wit P."/>
            <person name="Donzelli B."/>
            <person name="van de Geest H.C."/>
            <person name="van Ham R.C.H.J."/>
            <person name="Hammond-Kosack K.E."/>
            <person name="Henrissat B."/>
            <person name="Kilian A."/>
            <person name="Kobayashi A.K."/>
            <person name="Koopmann E."/>
            <person name="Kourmpetis Y."/>
            <person name="Kuzniar A."/>
            <person name="Lindquist E."/>
            <person name="Lombard V."/>
            <person name="Maliepaard C."/>
            <person name="Martins N."/>
            <person name="Mehrabi R."/>
            <person name="Nap J.P.H."/>
            <person name="Ponomarenko A."/>
            <person name="Rudd J.J."/>
            <person name="Salamov A."/>
            <person name="Schmutz J."/>
            <person name="Schouten H.J."/>
            <person name="Shapiro H."/>
            <person name="Stergiopoulos I."/>
            <person name="Torriani S.F.F."/>
            <person name="Tu H."/>
            <person name="de Vries R.P."/>
            <person name="Waalwijk C."/>
            <person name="Ware S.B."/>
            <person name="Wiebenga A."/>
            <person name="Zwiers L.-H."/>
            <person name="Oliver R.P."/>
            <person name="Grigoriev I.V."/>
            <person name="Kema G.H.J."/>
        </authorList>
    </citation>
    <scope>NUCLEOTIDE SEQUENCE [LARGE SCALE GENOMIC DNA]</scope>
    <source>
        <strain evidence="3">CBS 115943 / IPO323</strain>
    </source>
</reference>
<feature type="compositionally biased region" description="Basic and acidic residues" evidence="1">
    <location>
        <begin position="218"/>
        <end position="232"/>
    </location>
</feature>
<sequence>MGLEDEDVQATWACSGLTNPIPASVPSEDFVFTPEYGWKGKPSMLYTILSLFGNTITEMKFCGYQGAPCLYNTTLITEAILGPLKFFHHLKDLTLSFWLGTIFEQHKRDDEVMKYWRDSKSSSSTALVVISEHGWESSGWGKELKTKFAPGAIVKRIVEFIGPKLSKQAKSRKGGLRVRASFALGDHGDVFDVDVWIGTGSSGEDVCLRSTEPMENTDPERRREKLDDRRWF</sequence>
<protein>
    <submittedName>
        <fullName evidence="2">Uncharacterized protein</fullName>
    </submittedName>
</protein>
<dbReference type="GeneID" id="13400806"/>
<dbReference type="eggNOG" id="ENOG502SK3M">
    <property type="taxonomic scope" value="Eukaryota"/>
</dbReference>
<dbReference type="RefSeq" id="XP_003847732.1">
    <property type="nucleotide sequence ID" value="XM_003847684.1"/>
</dbReference>
<dbReference type="EMBL" id="CM001208">
    <property type="protein sequence ID" value="EGP82708.1"/>
    <property type="molecule type" value="Genomic_DNA"/>
</dbReference>
<feature type="region of interest" description="Disordered" evidence="1">
    <location>
        <begin position="209"/>
        <end position="232"/>
    </location>
</feature>